<name>A0ABV9T592_9BACT</name>
<evidence type="ECO:0000313" key="1">
    <source>
        <dbReference type="EMBL" id="MFC4873608.1"/>
    </source>
</evidence>
<comment type="caution">
    <text evidence="1">The sequence shown here is derived from an EMBL/GenBank/DDBJ whole genome shotgun (WGS) entry which is preliminary data.</text>
</comment>
<protein>
    <submittedName>
        <fullName evidence="1">Uncharacterized protein</fullName>
    </submittedName>
</protein>
<accession>A0ABV9T592</accession>
<keyword evidence="2" id="KW-1185">Reference proteome</keyword>
<evidence type="ECO:0000313" key="2">
    <source>
        <dbReference type="Proteomes" id="UP001595818"/>
    </source>
</evidence>
<dbReference type="RefSeq" id="WP_377066631.1">
    <property type="nucleotide sequence ID" value="NZ_JBHSJJ010000011.1"/>
</dbReference>
<dbReference type="EMBL" id="JBHSJJ010000011">
    <property type="protein sequence ID" value="MFC4873608.1"/>
    <property type="molecule type" value="Genomic_DNA"/>
</dbReference>
<reference evidence="2" key="1">
    <citation type="journal article" date="2019" name="Int. J. Syst. Evol. Microbiol.">
        <title>The Global Catalogue of Microorganisms (GCM) 10K type strain sequencing project: providing services to taxonomists for standard genome sequencing and annotation.</title>
        <authorList>
            <consortium name="The Broad Institute Genomics Platform"/>
            <consortium name="The Broad Institute Genome Sequencing Center for Infectious Disease"/>
            <person name="Wu L."/>
            <person name="Ma J."/>
        </authorList>
    </citation>
    <scope>NUCLEOTIDE SEQUENCE [LARGE SCALE GENOMIC DNA]</scope>
    <source>
        <strain evidence="2">CGMCC 4.7466</strain>
    </source>
</reference>
<organism evidence="1 2">
    <name type="scientific">Negadavirga shengliensis</name>
    <dbReference type="NCBI Taxonomy" id="1389218"/>
    <lineage>
        <taxon>Bacteria</taxon>
        <taxon>Pseudomonadati</taxon>
        <taxon>Bacteroidota</taxon>
        <taxon>Cytophagia</taxon>
        <taxon>Cytophagales</taxon>
        <taxon>Cyclobacteriaceae</taxon>
        <taxon>Negadavirga</taxon>
    </lineage>
</organism>
<proteinExistence type="predicted"/>
<gene>
    <name evidence="1" type="ORF">ACFPFU_18040</name>
</gene>
<sequence length="71" mass="8062">MEKLIINIPSGKIDLVKQILKELGVSSQPYEKSKLRADKNKLKGVSIWTEKDLESFDEAKKSFGGLTPQEW</sequence>
<dbReference type="Proteomes" id="UP001595818">
    <property type="component" value="Unassembled WGS sequence"/>
</dbReference>